<dbReference type="PRINTS" id="PR00080">
    <property type="entry name" value="SDRFAMILY"/>
</dbReference>
<name>A0A561E9N5_9MICO</name>
<dbReference type="InterPro" id="IPR002347">
    <property type="entry name" value="SDR_fam"/>
</dbReference>
<dbReference type="PANTHER" id="PTHR43976:SF16">
    <property type="entry name" value="SHORT-CHAIN DEHYDROGENASE_REDUCTASE FAMILY PROTEIN"/>
    <property type="match status" value="1"/>
</dbReference>
<proteinExistence type="inferred from homology"/>
<dbReference type="RefSeq" id="WP_145226235.1">
    <property type="nucleotide sequence ID" value="NZ_VIVQ01000001.1"/>
</dbReference>
<protein>
    <submittedName>
        <fullName evidence="4">NADP-dependent 3-hydroxy acid dehydrogenase YdfG</fullName>
    </submittedName>
</protein>
<evidence type="ECO:0000313" key="4">
    <source>
        <dbReference type="EMBL" id="TWE12316.1"/>
    </source>
</evidence>
<comment type="similarity">
    <text evidence="1 3">Belongs to the short-chain dehydrogenases/reductases (SDR) family.</text>
</comment>
<dbReference type="Gene3D" id="3.40.50.720">
    <property type="entry name" value="NAD(P)-binding Rossmann-like Domain"/>
    <property type="match status" value="1"/>
</dbReference>
<sequence>MSKVWFVTGSSRGIGRAWAGAALERGDHVVASARNPEDVADLVERFGDHAVAVALDVTDHDAVLAAIHAARDRFGRLDVVVNNAGFGLDCVIENLDEAQARASMETNFFGALWVSQAAAQVMRPQGSGLIVQMSTQGGHMAHAGLGLYHSAKWALEGLTESLHHELAPFGVQTVLIEPGAIVTDWFGSSLMHGESDDVYEDILATRWGSFDPADMPMPRTVVDAAMQAVFGENPPQRLLLTNQAYDQVTTICRERLEGWAQWEHLARSIEAPDQPEARQ</sequence>
<dbReference type="OrthoDB" id="9792003at2"/>
<evidence type="ECO:0000313" key="5">
    <source>
        <dbReference type="Proteomes" id="UP000318297"/>
    </source>
</evidence>
<dbReference type="PRINTS" id="PR00081">
    <property type="entry name" value="GDHRDH"/>
</dbReference>
<dbReference type="Proteomes" id="UP000318297">
    <property type="component" value="Unassembled WGS sequence"/>
</dbReference>
<keyword evidence="5" id="KW-1185">Reference proteome</keyword>
<dbReference type="AlphaFoldDB" id="A0A561E9N5"/>
<evidence type="ECO:0000256" key="1">
    <source>
        <dbReference type="ARBA" id="ARBA00006484"/>
    </source>
</evidence>
<dbReference type="CDD" id="cd05374">
    <property type="entry name" value="17beta-HSD-like_SDR_c"/>
    <property type="match status" value="1"/>
</dbReference>
<dbReference type="SUPFAM" id="SSF51735">
    <property type="entry name" value="NAD(P)-binding Rossmann-fold domains"/>
    <property type="match status" value="1"/>
</dbReference>
<gene>
    <name evidence="4" type="ORF">BKA23_1117</name>
</gene>
<organism evidence="4 5">
    <name type="scientific">Rudaeicoccus suwonensis</name>
    <dbReference type="NCBI Taxonomy" id="657409"/>
    <lineage>
        <taxon>Bacteria</taxon>
        <taxon>Bacillati</taxon>
        <taxon>Actinomycetota</taxon>
        <taxon>Actinomycetes</taxon>
        <taxon>Micrococcales</taxon>
        <taxon>Dermacoccaceae</taxon>
        <taxon>Rudaeicoccus</taxon>
    </lineage>
</organism>
<comment type="caution">
    <text evidence="4">The sequence shown here is derived from an EMBL/GenBank/DDBJ whole genome shotgun (WGS) entry which is preliminary data.</text>
</comment>
<dbReference type="PANTHER" id="PTHR43976">
    <property type="entry name" value="SHORT CHAIN DEHYDROGENASE"/>
    <property type="match status" value="1"/>
</dbReference>
<dbReference type="EMBL" id="VIVQ01000001">
    <property type="protein sequence ID" value="TWE12316.1"/>
    <property type="molecule type" value="Genomic_DNA"/>
</dbReference>
<dbReference type="InterPro" id="IPR051911">
    <property type="entry name" value="SDR_oxidoreductase"/>
</dbReference>
<accession>A0A561E9N5</accession>
<reference evidence="4 5" key="1">
    <citation type="submission" date="2019-06" db="EMBL/GenBank/DDBJ databases">
        <title>Sequencing the genomes of 1000 actinobacteria strains.</title>
        <authorList>
            <person name="Klenk H.-P."/>
        </authorList>
    </citation>
    <scope>NUCLEOTIDE SEQUENCE [LARGE SCALE GENOMIC DNA]</scope>
    <source>
        <strain evidence="4 5">DSM 19560</strain>
    </source>
</reference>
<dbReference type="GO" id="GO:0016491">
    <property type="term" value="F:oxidoreductase activity"/>
    <property type="evidence" value="ECO:0007669"/>
    <property type="project" value="UniProtKB-KW"/>
</dbReference>
<dbReference type="Pfam" id="PF00106">
    <property type="entry name" value="adh_short"/>
    <property type="match status" value="1"/>
</dbReference>
<dbReference type="NCBIfam" id="NF006114">
    <property type="entry name" value="PRK08263.1"/>
    <property type="match status" value="1"/>
</dbReference>
<dbReference type="InterPro" id="IPR036291">
    <property type="entry name" value="NAD(P)-bd_dom_sf"/>
</dbReference>
<evidence type="ECO:0000256" key="3">
    <source>
        <dbReference type="RuleBase" id="RU000363"/>
    </source>
</evidence>
<evidence type="ECO:0000256" key="2">
    <source>
        <dbReference type="ARBA" id="ARBA00023002"/>
    </source>
</evidence>
<keyword evidence="2" id="KW-0560">Oxidoreductase</keyword>